<gene>
    <name evidence="2" type="ORF">DYL72_13505</name>
    <name evidence="3" type="ORF">EAY46_07520</name>
    <name evidence="4" type="ORF">ERJ77_05290</name>
</gene>
<evidence type="ECO:0000313" key="3">
    <source>
        <dbReference type="EMBL" id="MBF4372932.1"/>
    </source>
</evidence>
<keyword evidence="6" id="KW-1185">Reference proteome</keyword>
<evidence type="ECO:0000313" key="5">
    <source>
        <dbReference type="Proteomes" id="UP000256923"/>
    </source>
</evidence>
<feature type="domain" description="SnoaL-like" evidence="1">
    <location>
        <begin position="23"/>
        <end position="126"/>
    </location>
</feature>
<protein>
    <submittedName>
        <fullName evidence="4">Nuclear transport factor 2 family protein</fullName>
    </submittedName>
</protein>
<sequence>MYYFVHVKFLYNLWKRTMDVESVAQVYRQLNKENLPLLRQVYHDNVLFEDAAHRIEGWRALSDYFARLYQNVERCDFTIHDHQQVGDCGFLTWTMSLQHPRLARGKLIQVQGMSHLKFQDNQVIYHRDYFDLGEMLYEHIPLLGSVIRSIKQRLGQ</sequence>
<dbReference type="EMBL" id="CP034672">
    <property type="protein sequence ID" value="AZS25933.1"/>
    <property type="molecule type" value="Genomic_DNA"/>
</dbReference>
<accession>A0A1V9JZZ0</accession>
<dbReference type="EMBL" id="RDPI01000006">
    <property type="protein sequence ID" value="MBF4372932.1"/>
    <property type="molecule type" value="Genomic_DNA"/>
</dbReference>
<evidence type="ECO:0000313" key="4">
    <source>
        <dbReference type="EMBL" id="MBF4433913.1"/>
    </source>
</evidence>
<dbReference type="Proteomes" id="UP000726136">
    <property type="component" value="Unassembled WGS sequence"/>
</dbReference>
<dbReference type="Gene3D" id="3.10.450.50">
    <property type="match status" value="1"/>
</dbReference>
<dbReference type="EMBL" id="SCLC01000002">
    <property type="protein sequence ID" value="MBF4433913.1"/>
    <property type="molecule type" value="Genomic_DNA"/>
</dbReference>
<evidence type="ECO:0000259" key="1">
    <source>
        <dbReference type="Pfam" id="PF12680"/>
    </source>
</evidence>
<dbReference type="InterPro" id="IPR032710">
    <property type="entry name" value="NTF2-like_dom_sf"/>
</dbReference>
<reference evidence="2 5" key="1">
    <citation type="submission" date="2018-12" db="EMBL/GenBank/DDBJ databases">
        <title>Characterization and Draft Genome of Vibrio anguillarum J360 Marine Pathogen Isolated from an Outbreak in Lumpfish (Cyclopterus lumpus).</title>
        <authorList>
            <person name="Vasquez J.I."/>
            <person name="Cao T."/>
            <person name="Chakraborty S."/>
            <person name="Gnanagobal H."/>
            <person name="Wescot J."/>
            <person name="Boyce D."/>
            <person name="Santander J."/>
        </authorList>
    </citation>
    <scope>NUCLEOTIDE SEQUENCE [LARGE SCALE GENOMIC DNA]</scope>
    <source>
        <strain evidence="2 5">J360</strain>
    </source>
</reference>
<dbReference type="Proteomes" id="UP000786185">
    <property type="component" value="Unassembled WGS sequence"/>
</dbReference>
<dbReference type="InterPro" id="IPR037401">
    <property type="entry name" value="SnoaL-like"/>
</dbReference>
<evidence type="ECO:0000313" key="6">
    <source>
        <dbReference type="Proteomes" id="UP000726136"/>
    </source>
</evidence>
<evidence type="ECO:0000313" key="7">
    <source>
        <dbReference type="Proteomes" id="UP000786185"/>
    </source>
</evidence>
<organism evidence="4 7">
    <name type="scientific">Vibrio anguillarum</name>
    <name type="common">Listonella anguillarum</name>
    <dbReference type="NCBI Taxonomy" id="55601"/>
    <lineage>
        <taxon>Bacteria</taxon>
        <taxon>Pseudomonadati</taxon>
        <taxon>Pseudomonadota</taxon>
        <taxon>Gammaproteobacteria</taxon>
        <taxon>Vibrionales</taxon>
        <taxon>Vibrionaceae</taxon>
        <taxon>Vibrio</taxon>
    </lineage>
</organism>
<dbReference type="SUPFAM" id="SSF54427">
    <property type="entry name" value="NTF2-like"/>
    <property type="match status" value="1"/>
</dbReference>
<evidence type="ECO:0000313" key="2">
    <source>
        <dbReference type="EMBL" id="AZS25933.1"/>
    </source>
</evidence>
<dbReference type="Proteomes" id="UP000256923">
    <property type="component" value="Chromosome 1"/>
</dbReference>
<name>A0A1V9JZZ0_VIBAN</name>
<dbReference type="AlphaFoldDB" id="A0A1V9JZZ0"/>
<reference evidence="4 6" key="2">
    <citation type="journal article" date="2021" name="PeerJ">
        <title>Analysis of 44 Vibrio anguillarum genomes reveals high genetic diversity.</title>
        <authorList>
            <person name="Hansen M.J."/>
            <person name="Dalsgaard I."/>
        </authorList>
    </citation>
    <scope>NUCLEOTIDE SEQUENCE</scope>
    <source>
        <strain evidence="3 6">040915-1/1B</strain>
        <strain evidence="4">850617-1/1</strain>
    </source>
</reference>
<dbReference type="Pfam" id="PF12680">
    <property type="entry name" value="SnoaL_2"/>
    <property type="match status" value="1"/>
</dbReference>
<proteinExistence type="predicted"/>